<dbReference type="AlphaFoldDB" id="A0A1E3I493"/>
<keyword evidence="3" id="KW-1185">Reference proteome</keyword>
<dbReference type="RefSeq" id="XP_018996686.1">
    <property type="nucleotide sequence ID" value="XM_019134259.1"/>
</dbReference>
<proteinExistence type="predicted"/>
<dbReference type="GeneID" id="30152288"/>
<evidence type="ECO:0000313" key="2">
    <source>
        <dbReference type="EMBL" id="ODN82686.1"/>
    </source>
</evidence>
<name>A0A1E3I493_9TREE</name>
<dbReference type="Proteomes" id="UP000094065">
    <property type="component" value="Unassembled WGS sequence"/>
</dbReference>
<feature type="compositionally biased region" description="Polar residues" evidence="1">
    <location>
        <begin position="27"/>
        <end position="38"/>
    </location>
</feature>
<gene>
    <name evidence="2" type="ORF">L202_00979</name>
</gene>
<feature type="region of interest" description="Disordered" evidence="1">
    <location>
        <begin position="1"/>
        <end position="67"/>
    </location>
</feature>
<dbReference type="EMBL" id="AWGJ01000002">
    <property type="protein sequence ID" value="ODN82686.1"/>
    <property type="molecule type" value="Genomic_DNA"/>
</dbReference>
<comment type="caution">
    <text evidence="2">The sequence shown here is derived from an EMBL/GenBank/DDBJ whole genome shotgun (WGS) entry which is preliminary data.</text>
</comment>
<reference evidence="2 3" key="1">
    <citation type="submission" date="2016-06" db="EMBL/GenBank/DDBJ databases">
        <title>Evolution of pathogenesis and genome organization in the Tremellales.</title>
        <authorList>
            <person name="Cuomo C."/>
            <person name="Litvintseva A."/>
            <person name="Heitman J."/>
            <person name="Chen Y."/>
            <person name="Sun S."/>
            <person name="Springer D."/>
            <person name="Dromer F."/>
            <person name="Young S."/>
            <person name="Zeng Q."/>
            <person name="Chapman S."/>
            <person name="Gujja S."/>
            <person name="Saif S."/>
            <person name="Birren B."/>
        </authorList>
    </citation>
    <scope>NUCLEOTIDE SEQUENCE [LARGE SCALE GENOMIC DNA]</scope>
    <source>
        <strain evidence="2 3">CBS 6039</strain>
    </source>
</reference>
<protein>
    <submittedName>
        <fullName evidence="2">Uncharacterized protein</fullName>
    </submittedName>
</protein>
<evidence type="ECO:0000256" key="1">
    <source>
        <dbReference type="SAM" id="MobiDB-lite"/>
    </source>
</evidence>
<sequence>MKEMPVLEYRTTSRRVQCGGSGYSEPHSCSHSQDTETQPAGLPAFNDPPEDREQSDPSANNAVINERYSDDMARSIRAWRPPGYEVSKFDVKLYDQFGETLQNAYVPPRGYESEGQRSDDYLRRRRYSVVDSVEGANEEPFRPSSPRFGWRVNVEEVHRYDSHSQYDQDFKEVLNEEVVYASNVEEVRRYDLRSQYDHNTTGVFDQEVVYTSNCEHWSSGYRDM</sequence>
<accession>A0A1E3I493</accession>
<organism evidence="2 3">
    <name type="scientific">Cryptococcus amylolentus CBS 6039</name>
    <dbReference type="NCBI Taxonomy" id="1295533"/>
    <lineage>
        <taxon>Eukaryota</taxon>
        <taxon>Fungi</taxon>
        <taxon>Dikarya</taxon>
        <taxon>Basidiomycota</taxon>
        <taxon>Agaricomycotina</taxon>
        <taxon>Tremellomycetes</taxon>
        <taxon>Tremellales</taxon>
        <taxon>Cryptococcaceae</taxon>
        <taxon>Cryptococcus</taxon>
    </lineage>
</organism>
<evidence type="ECO:0000313" key="3">
    <source>
        <dbReference type="Proteomes" id="UP000094065"/>
    </source>
</evidence>